<evidence type="ECO:0000256" key="2">
    <source>
        <dbReference type="SAM" id="SignalP"/>
    </source>
</evidence>
<dbReference type="PROSITE" id="PS00018">
    <property type="entry name" value="EF_HAND_1"/>
    <property type="match status" value="1"/>
</dbReference>
<dbReference type="EMBL" id="JBBUKT010000005">
    <property type="protein sequence ID" value="MEK7951759.1"/>
    <property type="molecule type" value="Genomic_DNA"/>
</dbReference>
<dbReference type="InterPro" id="IPR011992">
    <property type="entry name" value="EF-hand-dom_pair"/>
</dbReference>
<feature type="region of interest" description="Disordered" evidence="1">
    <location>
        <begin position="51"/>
        <end position="74"/>
    </location>
</feature>
<dbReference type="SUPFAM" id="SSF47473">
    <property type="entry name" value="EF-hand"/>
    <property type="match status" value="1"/>
</dbReference>
<feature type="signal peptide" evidence="2">
    <location>
        <begin position="1"/>
        <end position="17"/>
    </location>
</feature>
<dbReference type="Pfam" id="PF13202">
    <property type="entry name" value="EF-hand_5"/>
    <property type="match status" value="1"/>
</dbReference>
<evidence type="ECO:0000259" key="3">
    <source>
        <dbReference type="PROSITE" id="PS50222"/>
    </source>
</evidence>
<reference evidence="4 5" key="1">
    <citation type="submission" date="2024-04" db="EMBL/GenBank/DDBJ databases">
        <title>Luteolibacter sp. isolated from soil.</title>
        <authorList>
            <person name="An J."/>
        </authorList>
    </citation>
    <scope>NUCLEOTIDE SEQUENCE [LARGE SCALE GENOMIC DNA]</scope>
    <source>
        <strain evidence="4 5">Y139</strain>
    </source>
</reference>
<name>A0ABU9AVH8_9BACT</name>
<keyword evidence="5" id="KW-1185">Reference proteome</keyword>
<dbReference type="Proteomes" id="UP001371305">
    <property type="component" value="Unassembled WGS sequence"/>
</dbReference>
<dbReference type="InterPro" id="IPR002048">
    <property type="entry name" value="EF_hand_dom"/>
</dbReference>
<evidence type="ECO:0000313" key="4">
    <source>
        <dbReference type="EMBL" id="MEK7951759.1"/>
    </source>
</evidence>
<accession>A0ABU9AVH8</accession>
<proteinExistence type="predicted"/>
<protein>
    <recommendedName>
        <fullName evidence="3">EF-hand domain-containing protein</fullName>
    </recommendedName>
</protein>
<comment type="caution">
    <text evidence="4">The sequence shown here is derived from an EMBL/GenBank/DDBJ whole genome shotgun (WGS) entry which is preliminary data.</text>
</comment>
<organism evidence="4 5">
    <name type="scientific">Luteolibacter soli</name>
    <dbReference type="NCBI Taxonomy" id="3135280"/>
    <lineage>
        <taxon>Bacteria</taxon>
        <taxon>Pseudomonadati</taxon>
        <taxon>Verrucomicrobiota</taxon>
        <taxon>Verrucomicrobiia</taxon>
        <taxon>Verrucomicrobiales</taxon>
        <taxon>Verrucomicrobiaceae</taxon>
        <taxon>Luteolibacter</taxon>
    </lineage>
</organism>
<sequence>MKTLVLPLMLVAGISQAVPPGGLTSAPAFLDVNGDGLISEAERQAYTESRANANAQGQGGKLWDGNGDGTVDESERQVAVAELKKRMDTKVASLFEELAGDDGLLTLKEFSTLPRFDHRPPQVAANLFSHLDTDGDGVVTLEEFFKETGRGKPPAGETGHPR</sequence>
<gene>
    <name evidence="4" type="ORF">WKV53_14675</name>
</gene>
<dbReference type="Gene3D" id="1.10.238.10">
    <property type="entry name" value="EF-hand"/>
    <property type="match status" value="2"/>
</dbReference>
<dbReference type="InterPro" id="IPR018247">
    <property type="entry name" value="EF_Hand_1_Ca_BS"/>
</dbReference>
<feature type="compositionally biased region" description="Gly residues" evidence="1">
    <location>
        <begin position="57"/>
        <end position="68"/>
    </location>
</feature>
<feature type="chain" id="PRO_5045806128" description="EF-hand domain-containing protein" evidence="2">
    <location>
        <begin position="18"/>
        <end position="162"/>
    </location>
</feature>
<evidence type="ECO:0000313" key="5">
    <source>
        <dbReference type="Proteomes" id="UP001371305"/>
    </source>
</evidence>
<evidence type="ECO:0000256" key="1">
    <source>
        <dbReference type="SAM" id="MobiDB-lite"/>
    </source>
</evidence>
<dbReference type="RefSeq" id="WP_341405475.1">
    <property type="nucleotide sequence ID" value="NZ_JBBUKT010000005.1"/>
</dbReference>
<keyword evidence="2" id="KW-0732">Signal</keyword>
<feature type="domain" description="EF-hand" evidence="3">
    <location>
        <begin position="119"/>
        <end position="154"/>
    </location>
</feature>
<dbReference type="PROSITE" id="PS50222">
    <property type="entry name" value="EF_HAND_2"/>
    <property type="match status" value="1"/>
</dbReference>